<dbReference type="PROSITE" id="PS51198">
    <property type="entry name" value="UVRD_HELICASE_ATP_BIND"/>
    <property type="match status" value="1"/>
</dbReference>
<dbReference type="GO" id="GO:0000287">
    <property type="term" value="F:magnesium ion binding"/>
    <property type="evidence" value="ECO:0007669"/>
    <property type="project" value="UniProtKB-UniRule"/>
</dbReference>
<dbReference type="InterPro" id="IPR027417">
    <property type="entry name" value="P-loop_NTPase"/>
</dbReference>
<dbReference type="GO" id="GO:0008854">
    <property type="term" value="F:exodeoxyribonuclease V activity"/>
    <property type="evidence" value="ECO:0007669"/>
    <property type="project" value="UniProtKB-EC"/>
</dbReference>
<dbReference type="InterPro" id="IPR000212">
    <property type="entry name" value="DNA_helicase_UvrD/REP"/>
</dbReference>
<evidence type="ECO:0000256" key="9">
    <source>
        <dbReference type="ARBA" id="ARBA00022842"/>
    </source>
</evidence>
<dbReference type="GO" id="GO:0005829">
    <property type="term" value="C:cytosol"/>
    <property type="evidence" value="ECO:0007669"/>
    <property type="project" value="TreeGrafter"/>
</dbReference>
<evidence type="ECO:0000313" key="19">
    <source>
        <dbReference type="EMBL" id="OAI27523.1"/>
    </source>
</evidence>
<feature type="region of interest" description="DNA-binding and helicase activity, interacts with RecC" evidence="15">
    <location>
        <begin position="1"/>
        <end position="853"/>
    </location>
</feature>
<keyword evidence="8 15" id="KW-0067">ATP-binding</keyword>
<dbReference type="EMBL" id="LUUL01000063">
    <property type="protein sequence ID" value="OAI27523.1"/>
    <property type="molecule type" value="Genomic_DNA"/>
</dbReference>
<comment type="catalytic activity">
    <reaction evidence="15">
        <text>Exonucleolytic cleavage (in the presence of ATP) in either 5'- to 3'- or 3'- to 5'-direction to yield 5'-phosphooligonucleotides.</text>
        <dbReference type="EC" id="3.1.11.5"/>
    </reaction>
</comment>
<dbReference type="Gene3D" id="3.40.50.300">
    <property type="entry name" value="P-loop containing nucleotide triphosphate hydrolases"/>
    <property type="match status" value="2"/>
</dbReference>
<dbReference type="PROSITE" id="PS51217">
    <property type="entry name" value="UVRD_HELICASE_CTER"/>
    <property type="match status" value="1"/>
</dbReference>
<dbReference type="Proteomes" id="UP000077734">
    <property type="component" value="Unassembled WGS sequence"/>
</dbReference>
<sequence>MAIKAFDAVGGALETGINLIEASAGTGKTYTIAMLVLRFVVERELDIKQLLVVTFTKAASEELKERIRARLAEARRILLNPAAGDDPAVTGWLGGLALDQNRIRQRLELALLDIDQAAIFTIHGFCQRVLAEHALESGQLFDCELSGDVAELKLQCADDFWRRQIYQRPPWQAALLTQTYPTPDALLQSVLRIDLQQNAYPQDTDLEAELAALPSLRAEAAAALPAVAATLNNAFADGCFTPSFADGFSARVEALAAWLHDPDHELPDFDCLNPATLLAGLNGNKFRAGKTKPLPAEEQKQQYLASLNIDCAPFQALADAVRRLPVAFRAALLASLRVELDRRLLRENVLSFDDLITRLAAALDGDNGALLAAELRLRFRAALIDEFQDTDAKQWRIFSGVFASAEHYLYLIGDPKQAIYKFRGADIFSYFAAQQRADRHYTLLHNWRSHPHLVQAVNRLFGREKPFLFDALDFTPVKAGRHPGDGSIAGGAPLVLWQLDKNPGKQEHWTARKGGSGEVSARVLQAVVGEIRQLLAAGRIAEKHGNERPVQARDIAVLVRSNAVAADYQQALLQAGIPAVLNSKQSVFASAQAFELYYVLNAVAAAGQVNVLKQALATPWFGLDGQQLYRLSRDEAELDAWVSRFQDYLQCWRNQGLLAMVQQLLRRERVEQHLSAQTQAERVLTNIHHLAERLQQAAIDEHLAINKTLDWLRRAIQQSAQDSSEDRQLRLESDEDAVKIVTLHSSKGLEYPLVFCPDLWRRSDRLKTETALVQCHEHGAMVADLGSAQFGERREQALFEELAEDLRLFYVALTRAKYRCYLNWADVRTKERANDSAMAYLFEFADCDFAGQQRVLQALATAESDLFEYRLLPAVAAGEPAELSGVRRDPELPLAYRSQTRSLHSIWQMSSYTALAALSLDQAPELPADKAEESHDRPAADEALPRGAHTGNVIHSLLETVAFADLAAGRDIGRASVQACLRYGLKLAQPQILSEVLYRVAATPLEDDAGFCLKHLDPAQCIKEMPFYLSIPGRVDTARINQVLAACPAYQTLDAKQISGYLTGFIDLVCCYGGRYYVMDYKTNALADYGPSSLLQAMREHNYGLQYWLYSLVLHEYLGQRLPDYDYARHFGGVKYLFVRGMHPDRPASGVFADRPEPSRLAELAEVFFRA</sequence>
<dbReference type="HAMAP" id="MF_01485">
    <property type="entry name" value="RecB"/>
    <property type="match status" value="1"/>
</dbReference>
<feature type="binding site" evidence="16">
    <location>
        <begin position="22"/>
        <end position="29"/>
    </location>
    <ligand>
        <name>ATP</name>
        <dbReference type="ChEBI" id="CHEBI:30616"/>
    </ligand>
</feature>
<keyword evidence="6 15" id="KW-0347">Helicase</keyword>
<dbReference type="Pfam" id="PF13361">
    <property type="entry name" value="UvrD_C"/>
    <property type="match status" value="1"/>
</dbReference>
<evidence type="ECO:0000256" key="16">
    <source>
        <dbReference type="PROSITE-ProRule" id="PRU00560"/>
    </source>
</evidence>
<keyword evidence="9 15" id="KW-0460">Magnesium</keyword>
<feature type="binding site" evidence="15">
    <location>
        <position position="955"/>
    </location>
    <ligand>
        <name>Mg(2+)</name>
        <dbReference type="ChEBI" id="CHEBI:18420"/>
    </ligand>
</feature>
<dbReference type="GO" id="GO:0043138">
    <property type="term" value="F:3'-5' DNA helicase activity"/>
    <property type="evidence" value="ECO:0007669"/>
    <property type="project" value="UniProtKB-UniRule"/>
</dbReference>
<dbReference type="InterPro" id="IPR014017">
    <property type="entry name" value="DNA_helicase_UvrD-like_C"/>
</dbReference>
<dbReference type="InterPro" id="IPR011335">
    <property type="entry name" value="Restrct_endonuc-II-like"/>
</dbReference>
<comment type="subunit">
    <text evidence="15">Heterotrimer of RecB, RecC and RecD. All subunits contribute to DNA-binding. Interacts with RecA.</text>
</comment>
<evidence type="ECO:0000313" key="20">
    <source>
        <dbReference type="Proteomes" id="UP000077734"/>
    </source>
</evidence>
<organism evidence="19 20">
    <name type="scientific">Methylomonas koyamae</name>
    <dbReference type="NCBI Taxonomy" id="702114"/>
    <lineage>
        <taxon>Bacteria</taxon>
        <taxon>Pseudomonadati</taxon>
        <taxon>Pseudomonadota</taxon>
        <taxon>Gammaproteobacteria</taxon>
        <taxon>Methylococcales</taxon>
        <taxon>Methylococcaceae</taxon>
        <taxon>Methylomonas</taxon>
    </lineage>
</organism>
<accession>A0AA91I5X2</accession>
<comment type="cofactor">
    <cofactor evidence="15">
        <name>Mg(2+)</name>
        <dbReference type="ChEBI" id="CHEBI:18420"/>
    </cofactor>
    <text evidence="15">Binds 1 Mg(2+) ion per subunit.</text>
</comment>
<dbReference type="RefSeq" id="WP_064026297.1">
    <property type="nucleotide sequence ID" value="NZ_LUUL01000063.1"/>
</dbReference>
<evidence type="ECO:0000256" key="11">
    <source>
        <dbReference type="ARBA" id="ARBA00023204"/>
    </source>
</evidence>
<dbReference type="EC" id="5.6.2.4" evidence="15"/>
<dbReference type="GO" id="GO:0009338">
    <property type="term" value="C:exodeoxyribonuclease V complex"/>
    <property type="evidence" value="ECO:0007669"/>
    <property type="project" value="TreeGrafter"/>
</dbReference>
<comment type="catalytic activity">
    <reaction evidence="14 15">
        <text>ATP + H2O = ADP + phosphate + H(+)</text>
        <dbReference type="Rhea" id="RHEA:13065"/>
        <dbReference type="ChEBI" id="CHEBI:15377"/>
        <dbReference type="ChEBI" id="CHEBI:15378"/>
        <dbReference type="ChEBI" id="CHEBI:30616"/>
        <dbReference type="ChEBI" id="CHEBI:43474"/>
        <dbReference type="ChEBI" id="CHEBI:456216"/>
        <dbReference type="EC" id="5.6.2.4"/>
    </reaction>
</comment>
<dbReference type="NCBIfam" id="TIGR00609">
    <property type="entry name" value="recB"/>
    <property type="match status" value="1"/>
</dbReference>
<comment type="caution">
    <text evidence="19">The sequence shown here is derived from an EMBL/GenBank/DDBJ whole genome shotgun (WGS) entry which is preliminary data.</text>
</comment>
<evidence type="ECO:0000256" key="1">
    <source>
        <dbReference type="ARBA" id="ARBA00022722"/>
    </source>
</evidence>
<feature type="domain" description="UvrD-like helicase ATP-binding" evidence="17">
    <location>
        <begin position="1"/>
        <end position="450"/>
    </location>
</feature>
<dbReference type="PANTHER" id="PTHR11070:SF23">
    <property type="entry name" value="RECBCD ENZYME SUBUNIT RECB"/>
    <property type="match status" value="1"/>
</dbReference>
<dbReference type="SUPFAM" id="SSF52980">
    <property type="entry name" value="Restriction endonuclease-like"/>
    <property type="match status" value="1"/>
</dbReference>
<comment type="domain">
    <text evidence="15">The C-terminal domain has nuclease activity and interacts with RecD. It interacts with RecA, facilitating its loading onto ssDNA.</text>
</comment>
<keyword evidence="12 15" id="KW-0413">Isomerase</keyword>
<comment type="miscellaneous">
    <text evidence="15">In the RecBCD complex, RecB has a slow 3'-5' helicase, an exonuclease activity and loads RecA onto ssDNA, RecD has a fast 5'-3' helicase activity, while RecC stimulates the ATPase and processivity of the RecB helicase and contributes to recognition of the Chi site.</text>
</comment>
<dbReference type="InterPro" id="IPR011604">
    <property type="entry name" value="PDDEXK-like_dom_sf"/>
</dbReference>
<comment type="similarity">
    <text evidence="15">Belongs to the helicase family. UvrD subfamily.</text>
</comment>
<evidence type="ECO:0000256" key="7">
    <source>
        <dbReference type="ARBA" id="ARBA00022839"/>
    </source>
</evidence>
<dbReference type="InterPro" id="IPR014016">
    <property type="entry name" value="UvrD-like_ATP-bd"/>
</dbReference>
<evidence type="ECO:0000259" key="17">
    <source>
        <dbReference type="PROSITE" id="PS51198"/>
    </source>
</evidence>
<name>A0AA91I5X2_9GAMM</name>
<keyword evidence="10 15" id="KW-0238">DNA-binding</keyword>
<dbReference type="PANTHER" id="PTHR11070">
    <property type="entry name" value="UVRD / RECB / PCRA DNA HELICASE FAMILY MEMBER"/>
    <property type="match status" value="1"/>
</dbReference>
<dbReference type="GO" id="GO:0000724">
    <property type="term" value="P:double-strand break repair via homologous recombination"/>
    <property type="evidence" value="ECO:0007669"/>
    <property type="project" value="UniProtKB-UniRule"/>
</dbReference>
<keyword evidence="7 15" id="KW-0269">Exonuclease</keyword>
<dbReference type="Gene3D" id="1.10.3170.10">
    <property type="entry name" value="Recbcd, chain B, domain 2"/>
    <property type="match status" value="1"/>
</dbReference>
<evidence type="ECO:0000256" key="15">
    <source>
        <dbReference type="HAMAP-Rule" id="MF_01485"/>
    </source>
</evidence>
<dbReference type="Pfam" id="PF00580">
    <property type="entry name" value="UvrD-helicase"/>
    <property type="match status" value="1"/>
</dbReference>
<dbReference type="GO" id="GO:0003677">
    <property type="term" value="F:DNA binding"/>
    <property type="evidence" value="ECO:0007669"/>
    <property type="project" value="UniProtKB-UniRule"/>
</dbReference>
<evidence type="ECO:0000256" key="6">
    <source>
        <dbReference type="ARBA" id="ARBA00022806"/>
    </source>
</evidence>
<dbReference type="AlphaFoldDB" id="A0AA91I5X2"/>
<keyword evidence="4 15" id="KW-0227">DNA damage</keyword>
<keyword evidence="3 15" id="KW-0547">Nucleotide-binding</keyword>
<evidence type="ECO:0000256" key="2">
    <source>
        <dbReference type="ARBA" id="ARBA00022723"/>
    </source>
</evidence>
<dbReference type="InterPro" id="IPR004586">
    <property type="entry name" value="RecB"/>
</dbReference>
<reference evidence="19 20" key="1">
    <citation type="submission" date="2016-03" db="EMBL/GenBank/DDBJ databases">
        <authorList>
            <person name="Heylen K."/>
            <person name="De Vos P."/>
            <person name="Vekeman B."/>
        </authorList>
    </citation>
    <scope>NUCLEOTIDE SEQUENCE [LARGE SCALE GENOMIC DNA]</scope>
    <source>
        <strain evidence="19 20">R-49807</strain>
    </source>
</reference>
<gene>
    <name evidence="15" type="primary">recB</name>
    <name evidence="19" type="ORF">A1356_09290</name>
</gene>
<keyword evidence="2 15" id="KW-0479">Metal-binding</keyword>
<feature type="region of interest" description="Nuclease activity, interacts with RecD and RecA" evidence="15">
    <location>
        <begin position="906"/>
        <end position="1171"/>
    </location>
</feature>
<dbReference type="EC" id="3.1.11.5" evidence="15"/>
<dbReference type="SUPFAM" id="SSF52540">
    <property type="entry name" value="P-loop containing nucleoside triphosphate hydrolases"/>
    <property type="match status" value="1"/>
</dbReference>
<evidence type="ECO:0000259" key="18">
    <source>
        <dbReference type="PROSITE" id="PS51217"/>
    </source>
</evidence>
<keyword evidence="5 15" id="KW-0378">Hydrolase</keyword>
<evidence type="ECO:0000256" key="14">
    <source>
        <dbReference type="ARBA" id="ARBA00048988"/>
    </source>
</evidence>
<comment type="catalytic activity">
    <reaction evidence="13 15">
        <text>Couples ATP hydrolysis with the unwinding of duplex DNA by translocating in the 3'-5' direction.</text>
        <dbReference type="EC" id="5.6.2.4"/>
    </reaction>
</comment>
<evidence type="ECO:0000256" key="12">
    <source>
        <dbReference type="ARBA" id="ARBA00023235"/>
    </source>
</evidence>
<feature type="binding site" evidence="15">
    <location>
        <position position="1067"/>
    </location>
    <ligand>
        <name>Mg(2+)</name>
        <dbReference type="ChEBI" id="CHEBI:18420"/>
    </ligand>
</feature>
<dbReference type="CDD" id="cd22352">
    <property type="entry name" value="RecB_C-like"/>
    <property type="match status" value="1"/>
</dbReference>
<feature type="binding site" evidence="15">
    <location>
        <position position="1080"/>
    </location>
    <ligand>
        <name>Mg(2+)</name>
        <dbReference type="ChEBI" id="CHEBI:18420"/>
    </ligand>
</feature>
<evidence type="ECO:0000256" key="8">
    <source>
        <dbReference type="ARBA" id="ARBA00022840"/>
    </source>
</evidence>
<evidence type="ECO:0000256" key="3">
    <source>
        <dbReference type="ARBA" id="ARBA00022741"/>
    </source>
</evidence>
<evidence type="ECO:0000256" key="10">
    <source>
        <dbReference type="ARBA" id="ARBA00023125"/>
    </source>
</evidence>
<evidence type="ECO:0000256" key="5">
    <source>
        <dbReference type="ARBA" id="ARBA00022801"/>
    </source>
</evidence>
<dbReference type="Gene3D" id="1.10.486.10">
    <property type="entry name" value="PCRA, domain 4"/>
    <property type="match status" value="1"/>
</dbReference>
<keyword evidence="20" id="KW-1185">Reference proteome</keyword>
<keyword evidence="11 15" id="KW-0234">DNA repair</keyword>
<protein>
    <recommendedName>
        <fullName evidence="15">RecBCD enzyme subunit RecB</fullName>
        <ecNumber evidence="15">3.1.11.5</ecNumber>
        <ecNumber evidence="15">5.6.2.4</ecNumber>
    </recommendedName>
    <alternativeName>
        <fullName evidence="15">DNA 3'-5' helicase subunit RecB</fullName>
    </alternativeName>
    <alternativeName>
        <fullName evidence="15">Exonuclease V subunit RecB</fullName>
        <shortName evidence="15">ExoV subunit RecB</shortName>
    </alternativeName>
    <alternativeName>
        <fullName evidence="15">Helicase/nuclease RecBCD subunit RecB</fullName>
    </alternativeName>
</protein>
<feature type="active site" description="For nuclease activity" evidence="15">
    <location>
        <position position="1080"/>
    </location>
</feature>
<evidence type="ECO:0000256" key="13">
    <source>
        <dbReference type="ARBA" id="ARBA00034617"/>
    </source>
</evidence>
<dbReference type="Gene3D" id="3.90.320.10">
    <property type="match status" value="1"/>
</dbReference>
<evidence type="ECO:0000256" key="4">
    <source>
        <dbReference type="ARBA" id="ARBA00022763"/>
    </source>
</evidence>
<feature type="domain" description="UvrD-like helicase C-terminal" evidence="18">
    <location>
        <begin position="486"/>
        <end position="748"/>
    </location>
</feature>
<comment type="domain">
    <text evidence="15">The N-terminal DNA-binding domain is a ssDNA-dependent ATPase and has ATP-dependent 3'-5' helicase function. This domain interacts with RecC.</text>
</comment>
<dbReference type="GO" id="GO:0005524">
    <property type="term" value="F:ATP binding"/>
    <property type="evidence" value="ECO:0007669"/>
    <property type="project" value="UniProtKB-UniRule"/>
</dbReference>
<keyword evidence="1 15" id="KW-0540">Nuclease</keyword>
<comment type="function">
    <text evidence="15">A helicase/nuclease that prepares dsDNA breaks (DSB) for recombinational DNA repair. Binds to DSBs and unwinds DNA via a highly rapid and processive ATP-dependent bidirectional helicase activity. Unwinds dsDNA until it encounters a Chi (crossover hotspot instigator) sequence from the 3' direction. Cuts ssDNA a few nucleotides 3' to the Chi site. The properties and activities of the enzyme are changed at Chi. The Chi-altered holoenzyme produces a long 3'-ssDNA overhang and facilitates RecA-binding to the ssDNA for homologous DNA recombination and repair. Holoenzyme degrades any linearized DNA that is unable to undergo homologous recombination. In the holoenzyme this subunit contributes ATPase, 3'-5' helicase, exonuclease activity and loads RecA onto ssDNA.</text>
</comment>
<proteinExistence type="inferred from homology"/>